<evidence type="ECO:0000259" key="3">
    <source>
        <dbReference type="Pfam" id="PF04111"/>
    </source>
</evidence>
<gene>
    <name evidence="4" type="ORF">QTO34_013950</name>
</gene>
<evidence type="ECO:0000256" key="2">
    <source>
        <dbReference type="ARBA" id="ARBA00023006"/>
    </source>
</evidence>
<dbReference type="InterPro" id="IPR038274">
    <property type="entry name" value="Atg6/Beclin_C_sf"/>
</dbReference>
<dbReference type="EMBL" id="JAULJE010000003">
    <property type="protein sequence ID" value="KAK1345240.1"/>
    <property type="molecule type" value="Genomic_DNA"/>
</dbReference>
<dbReference type="GO" id="GO:0000407">
    <property type="term" value="C:phagophore assembly site"/>
    <property type="evidence" value="ECO:0007669"/>
    <property type="project" value="TreeGrafter"/>
</dbReference>
<proteinExistence type="inferred from homology"/>
<evidence type="ECO:0000313" key="5">
    <source>
        <dbReference type="Proteomes" id="UP001177744"/>
    </source>
</evidence>
<dbReference type="PANTHER" id="PTHR12768:SF5">
    <property type="entry name" value="BECLIN-2"/>
    <property type="match status" value="1"/>
</dbReference>
<evidence type="ECO:0000313" key="4">
    <source>
        <dbReference type="EMBL" id="KAK1345240.1"/>
    </source>
</evidence>
<dbReference type="AlphaFoldDB" id="A0AA40LTH7"/>
<dbReference type="GO" id="GO:0030674">
    <property type="term" value="F:protein-macromolecule adaptor activity"/>
    <property type="evidence" value="ECO:0007669"/>
    <property type="project" value="TreeGrafter"/>
</dbReference>
<protein>
    <recommendedName>
        <fullName evidence="3">Atg6 BARA domain-containing protein</fullName>
    </recommendedName>
</protein>
<dbReference type="Gene3D" id="6.10.250.3110">
    <property type="match status" value="1"/>
</dbReference>
<dbReference type="GO" id="GO:0045324">
    <property type="term" value="P:late endosome to vacuole transport"/>
    <property type="evidence" value="ECO:0007669"/>
    <property type="project" value="TreeGrafter"/>
</dbReference>
<evidence type="ECO:0000256" key="1">
    <source>
        <dbReference type="ARBA" id="ARBA00005965"/>
    </source>
</evidence>
<dbReference type="GO" id="GO:0034272">
    <property type="term" value="C:phosphatidylinositol 3-kinase complex, class III, type II"/>
    <property type="evidence" value="ECO:0007669"/>
    <property type="project" value="TreeGrafter"/>
</dbReference>
<dbReference type="InterPro" id="IPR040455">
    <property type="entry name" value="Atg6_BARA"/>
</dbReference>
<dbReference type="PANTHER" id="PTHR12768">
    <property type="entry name" value="BECLIN 1"/>
    <property type="match status" value="1"/>
</dbReference>
<reference evidence="4" key="1">
    <citation type="submission" date="2023-06" db="EMBL/GenBank/DDBJ databases">
        <title>Reference genome for the Northern bat (Eptesicus nilssonii), a most northern bat species.</title>
        <authorList>
            <person name="Laine V.N."/>
            <person name="Pulliainen A.T."/>
            <person name="Lilley T.M."/>
        </authorList>
    </citation>
    <scope>NUCLEOTIDE SEQUENCE</scope>
    <source>
        <strain evidence="4">BLF_Eptnil</strain>
        <tissue evidence="4">Kidney</tissue>
    </source>
</reference>
<dbReference type="GO" id="GO:0006995">
    <property type="term" value="P:cellular response to nitrogen starvation"/>
    <property type="evidence" value="ECO:0007669"/>
    <property type="project" value="TreeGrafter"/>
</dbReference>
<dbReference type="GO" id="GO:0000423">
    <property type="term" value="P:mitophagy"/>
    <property type="evidence" value="ECO:0007669"/>
    <property type="project" value="TreeGrafter"/>
</dbReference>
<name>A0AA40LTH7_CNENI</name>
<dbReference type="GO" id="GO:0034271">
    <property type="term" value="C:phosphatidylinositol 3-kinase complex, class III, type I"/>
    <property type="evidence" value="ECO:0007669"/>
    <property type="project" value="TreeGrafter"/>
</dbReference>
<dbReference type="Pfam" id="PF04111">
    <property type="entry name" value="APG6"/>
    <property type="match status" value="1"/>
</dbReference>
<feature type="domain" description="Atg6 BARA" evidence="3">
    <location>
        <begin position="44"/>
        <end position="111"/>
    </location>
</feature>
<comment type="caution">
    <text evidence="4">The sequence shown here is derived from an EMBL/GenBank/DDBJ whole genome shotgun (WGS) entry which is preliminary data.</text>
</comment>
<dbReference type="Proteomes" id="UP001177744">
    <property type="component" value="Unassembled WGS sequence"/>
</dbReference>
<organism evidence="4 5">
    <name type="scientific">Cnephaeus nilssonii</name>
    <name type="common">Northern bat</name>
    <name type="synonym">Eptesicus nilssonii</name>
    <dbReference type="NCBI Taxonomy" id="3371016"/>
    <lineage>
        <taxon>Eukaryota</taxon>
        <taxon>Metazoa</taxon>
        <taxon>Chordata</taxon>
        <taxon>Craniata</taxon>
        <taxon>Vertebrata</taxon>
        <taxon>Euteleostomi</taxon>
        <taxon>Mammalia</taxon>
        <taxon>Eutheria</taxon>
        <taxon>Laurasiatheria</taxon>
        <taxon>Chiroptera</taxon>
        <taxon>Yangochiroptera</taxon>
        <taxon>Vespertilionidae</taxon>
        <taxon>Cnephaeus</taxon>
    </lineage>
</organism>
<accession>A0AA40LTH7</accession>
<dbReference type="GO" id="GO:0043548">
    <property type="term" value="F:phosphatidylinositol 3-kinase binding"/>
    <property type="evidence" value="ECO:0007669"/>
    <property type="project" value="TreeGrafter"/>
</dbReference>
<dbReference type="GO" id="GO:0000045">
    <property type="term" value="P:autophagosome assembly"/>
    <property type="evidence" value="ECO:0007669"/>
    <property type="project" value="TreeGrafter"/>
</dbReference>
<keyword evidence="2" id="KW-0072">Autophagy</keyword>
<comment type="similarity">
    <text evidence="1">Belongs to the beclin family.</text>
</comment>
<dbReference type="Gene3D" id="1.10.418.40">
    <property type="entry name" value="Autophagy protein 6/Beclin 1"/>
    <property type="match status" value="1"/>
</dbReference>
<dbReference type="InterPro" id="IPR007243">
    <property type="entry name" value="Atg6/Beclin"/>
</dbReference>
<sequence length="230" mass="25943">MQDQQERQYHRNYSKLQWQPLELHDELRSIENWLGCAQTQLAWLEKINAFSSMFGIRQDGPLAVINDFRLGCLPTVPMCWNEMNSAWGQTALLLLALSNIVGQEFQRVAPLSGRGPSKVGELGACLHQRTGTQLHREKRKRTRGPMCEIRARGSALAASAACLGPCSPGFVRKVIQNVIWKDVQKFILCMVDGNTLPAFATWHPKTILVSCLQFHRLLQHPVGSPAKYPR</sequence>
<keyword evidence="5" id="KW-1185">Reference proteome</keyword>